<feature type="domain" description="Ig-like" evidence="3">
    <location>
        <begin position="100"/>
        <end position="178"/>
    </location>
</feature>
<keyword evidence="2" id="KW-1133">Transmembrane helix</keyword>
<evidence type="ECO:0000259" key="3">
    <source>
        <dbReference type="PROSITE" id="PS50835"/>
    </source>
</evidence>
<proteinExistence type="evidence at transcript level"/>
<reference evidence="4" key="1">
    <citation type="submission" date="2018-12" db="EMBL/GenBank/DDBJ databases">
        <authorList>
            <person name="Cui H."/>
        </authorList>
    </citation>
    <scope>NUCLEOTIDE SEQUENCE</scope>
</reference>
<sequence>MAMAEVQTSLPMAVPAVVLRAVDKVIVGKPFTCEADGTPITYTLLKTSVPVDQVIEAADRAINITSISPDIDNFRCQAYNNVRLLSKTSLRATVIVPAKPELKPKEVTVTETDLILICSVHHSDITFTWYYNRVKLPSSKEVRSLEGRYVVAIERGQRGDYYCEASNNANAKSPARIGVRALWKKVLIGVFCILLVAIVIVLTVLLSPHEQATELSVPSRPSGDMRISLTLDIEDNTALNGTCVMGRNVWSDVSGSDSDDHTDDSELLHPQEVDSSGDVVKITTEPEHSVQDTDVQVSTPGAEQADVTLEYAQLNNSEQEPRSDTSHITYSASPPPEADQS</sequence>
<evidence type="ECO:0000256" key="1">
    <source>
        <dbReference type="SAM" id="MobiDB-lite"/>
    </source>
</evidence>
<dbReference type="InterPro" id="IPR007110">
    <property type="entry name" value="Ig-like_dom"/>
</dbReference>
<dbReference type="PROSITE" id="PS50835">
    <property type="entry name" value="IG_LIKE"/>
    <property type="match status" value="1"/>
</dbReference>
<name>A0A4Y5SUA9_CARGB</name>
<dbReference type="InterPro" id="IPR036179">
    <property type="entry name" value="Ig-like_dom_sf"/>
</dbReference>
<feature type="compositionally biased region" description="Polar residues" evidence="1">
    <location>
        <begin position="292"/>
        <end position="301"/>
    </location>
</feature>
<dbReference type="InterPro" id="IPR013783">
    <property type="entry name" value="Ig-like_fold"/>
</dbReference>
<feature type="region of interest" description="Disordered" evidence="1">
    <location>
        <begin position="253"/>
        <end position="341"/>
    </location>
</feature>
<dbReference type="Gene3D" id="2.60.40.10">
    <property type="entry name" value="Immunoglobulins"/>
    <property type="match status" value="1"/>
</dbReference>
<protein>
    <submittedName>
        <fullName evidence="4">Platelet endothelial cell adhesion molecule</fullName>
    </submittedName>
</protein>
<dbReference type="SUPFAM" id="SSF48726">
    <property type="entry name" value="Immunoglobulin"/>
    <property type="match status" value="1"/>
</dbReference>
<dbReference type="EMBL" id="MK272743">
    <property type="protein sequence ID" value="QDA39857.1"/>
    <property type="molecule type" value="mRNA"/>
</dbReference>
<feature type="transmembrane region" description="Helical" evidence="2">
    <location>
        <begin position="186"/>
        <end position="206"/>
    </location>
</feature>
<keyword evidence="2" id="KW-0812">Transmembrane</keyword>
<accession>A0A4Y5SUA9</accession>
<organism evidence="4">
    <name type="scientific">Carassius gibelio</name>
    <name type="common">Prussian carp</name>
    <name type="synonym">Cyprinus gibelio</name>
    <dbReference type="NCBI Taxonomy" id="101364"/>
    <lineage>
        <taxon>Eukaryota</taxon>
        <taxon>Metazoa</taxon>
        <taxon>Chordata</taxon>
        <taxon>Craniata</taxon>
        <taxon>Vertebrata</taxon>
        <taxon>Euteleostomi</taxon>
        <taxon>Actinopterygii</taxon>
        <taxon>Neopterygii</taxon>
        <taxon>Teleostei</taxon>
        <taxon>Ostariophysi</taxon>
        <taxon>Cypriniformes</taxon>
        <taxon>Cyprinidae</taxon>
        <taxon>Cyprininae</taxon>
        <taxon>Carassius</taxon>
    </lineage>
</organism>
<dbReference type="AlphaFoldDB" id="A0A4Y5SUA9"/>
<keyword evidence="2" id="KW-0472">Membrane</keyword>
<evidence type="ECO:0000313" key="4">
    <source>
        <dbReference type="EMBL" id="QDA39857.1"/>
    </source>
</evidence>
<evidence type="ECO:0000256" key="2">
    <source>
        <dbReference type="SAM" id="Phobius"/>
    </source>
</evidence>